<accession>A0ABY1LX09</accession>
<keyword evidence="1" id="KW-0472">Membrane</keyword>
<dbReference type="EMBL" id="FXAE01000016">
    <property type="protein sequence ID" value="SMF23108.1"/>
    <property type="molecule type" value="Genomic_DNA"/>
</dbReference>
<keyword evidence="1" id="KW-1133">Transmembrane helix</keyword>
<keyword evidence="3" id="KW-1185">Reference proteome</keyword>
<proteinExistence type="predicted"/>
<organism evidence="2 3">
    <name type="scientific">Paenibacillus barengoltzii J12</name>
    <dbReference type="NCBI Taxonomy" id="935846"/>
    <lineage>
        <taxon>Bacteria</taxon>
        <taxon>Bacillati</taxon>
        <taxon>Bacillota</taxon>
        <taxon>Bacilli</taxon>
        <taxon>Bacillales</taxon>
        <taxon>Paenibacillaceae</taxon>
        <taxon>Paenibacillus</taxon>
    </lineage>
</organism>
<sequence length="171" mass="19674">MQRVCGKMLDKFLSPFTSIITRLKYGQKFMLISLLFLIPIAILLAIWISTQQNDLKTMKNERIGLEQVEDLMPFILRVQEHRGLVNGYLNGNKEAKAQIAAKQQEISQLIEEMDHHFLEHGLPQSYEKWNSLKKEWEVLLSSYEGLKATESFDRHSDLVSLAKELIVLSGG</sequence>
<dbReference type="Proteomes" id="UP000192939">
    <property type="component" value="Unassembled WGS sequence"/>
</dbReference>
<comment type="caution">
    <text evidence="2">The sequence shown here is derived from an EMBL/GenBank/DDBJ whole genome shotgun (WGS) entry which is preliminary data.</text>
</comment>
<evidence type="ECO:0000313" key="2">
    <source>
        <dbReference type="EMBL" id="SMF23108.1"/>
    </source>
</evidence>
<gene>
    <name evidence="2" type="ORF">SAMN02744124_01983</name>
</gene>
<protein>
    <submittedName>
        <fullName evidence="2">Methyl-accepting chemotaxis protein</fullName>
    </submittedName>
</protein>
<feature type="transmembrane region" description="Helical" evidence="1">
    <location>
        <begin position="29"/>
        <end position="48"/>
    </location>
</feature>
<keyword evidence="1" id="KW-0812">Transmembrane</keyword>
<evidence type="ECO:0000313" key="3">
    <source>
        <dbReference type="Proteomes" id="UP000192939"/>
    </source>
</evidence>
<name>A0ABY1LX09_9BACL</name>
<evidence type="ECO:0000256" key="1">
    <source>
        <dbReference type="SAM" id="Phobius"/>
    </source>
</evidence>
<reference evidence="2 3" key="1">
    <citation type="submission" date="2017-04" db="EMBL/GenBank/DDBJ databases">
        <authorList>
            <person name="Varghese N."/>
            <person name="Submissions S."/>
        </authorList>
    </citation>
    <scope>NUCLEOTIDE SEQUENCE [LARGE SCALE GENOMIC DNA]</scope>
    <source>
        <strain evidence="2 3">J12</strain>
    </source>
</reference>